<evidence type="ECO:0000256" key="1">
    <source>
        <dbReference type="ARBA" id="ARBA00010062"/>
    </source>
</evidence>
<organism evidence="4 5">
    <name type="scientific">Tectimicrobiota bacterium</name>
    <dbReference type="NCBI Taxonomy" id="2528274"/>
    <lineage>
        <taxon>Bacteria</taxon>
        <taxon>Pseudomonadati</taxon>
        <taxon>Nitrospinota/Tectimicrobiota group</taxon>
        <taxon>Candidatus Tectimicrobiota</taxon>
    </lineage>
</organism>
<evidence type="ECO:0000256" key="2">
    <source>
        <dbReference type="ARBA" id="ARBA00022729"/>
    </source>
</evidence>
<dbReference type="SUPFAM" id="SSF53822">
    <property type="entry name" value="Periplasmic binding protein-like I"/>
    <property type="match status" value="1"/>
</dbReference>
<dbReference type="PANTHER" id="PTHR30483">
    <property type="entry name" value="LEUCINE-SPECIFIC-BINDING PROTEIN"/>
    <property type="match status" value="1"/>
</dbReference>
<evidence type="ECO:0000313" key="4">
    <source>
        <dbReference type="EMBL" id="MBI3015227.1"/>
    </source>
</evidence>
<name>A0A932GQW6_UNCTE</name>
<dbReference type="Pfam" id="PF13458">
    <property type="entry name" value="Peripla_BP_6"/>
    <property type="match status" value="1"/>
</dbReference>
<dbReference type="InterPro" id="IPR051010">
    <property type="entry name" value="BCAA_transport"/>
</dbReference>
<comment type="similarity">
    <text evidence="1">Belongs to the leucine-binding protein family.</text>
</comment>
<sequence length="424" mass="46639">MRRKGSVWMTMLGIMSSLVLIAAVVMAPGVEAAPAKKEAARGPVKVGYLTPLSGVYAGPGGDQRDGFLLYWEQVGNKVGDRPVEVLVEDKGSNKPDEALTKARKLMERDKVHILAGIISSGVAYALRDFVNAQKVPFIVTNAGADGLTQKQRSPYIFRSAFANSDSSHPLGEWAYKQGYRRAVILAADYSAGYEQIGGFIRTFTEAGGQIVQEIYPPLGTTDYAPYLAQIKRDADVVAVFFAGADALRFVQQYGEYGLKGALPLIGKGYLVDEVILPKQGDAAVGIVTALHWSYVLNTPENKAFIQAYEAKYKRPPTSYAEQGYVGAQMLVKALEAVKGNVENKQAFLNALKKVELNAPRGKFRLDAYGNPIHSVYIRRVEKVGDKLQNTVIDTYPSVGQFWKWSPEKYMALSDYDKMKGKWVK</sequence>
<comment type="caution">
    <text evidence="4">The sequence shown here is derived from an EMBL/GenBank/DDBJ whole genome shotgun (WGS) entry which is preliminary data.</text>
</comment>
<evidence type="ECO:0000259" key="3">
    <source>
        <dbReference type="Pfam" id="PF13458"/>
    </source>
</evidence>
<dbReference type="PANTHER" id="PTHR30483:SF6">
    <property type="entry name" value="PERIPLASMIC BINDING PROTEIN OF ABC TRANSPORTER FOR NATURAL AMINO ACIDS"/>
    <property type="match status" value="1"/>
</dbReference>
<keyword evidence="2" id="KW-0732">Signal</keyword>
<dbReference type="EMBL" id="JACPSX010000176">
    <property type="protein sequence ID" value="MBI3015227.1"/>
    <property type="molecule type" value="Genomic_DNA"/>
</dbReference>
<accession>A0A932GQW6</accession>
<proteinExistence type="inferred from homology"/>
<feature type="domain" description="Leucine-binding protein" evidence="3">
    <location>
        <begin position="43"/>
        <end position="382"/>
    </location>
</feature>
<reference evidence="4" key="1">
    <citation type="submission" date="2020-07" db="EMBL/GenBank/DDBJ databases">
        <title>Huge and variable diversity of episymbiotic CPR bacteria and DPANN archaea in groundwater ecosystems.</title>
        <authorList>
            <person name="He C.Y."/>
            <person name="Keren R."/>
            <person name="Whittaker M."/>
            <person name="Farag I.F."/>
            <person name="Doudna J."/>
            <person name="Cate J.H.D."/>
            <person name="Banfield J.F."/>
        </authorList>
    </citation>
    <scope>NUCLEOTIDE SEQUENCE</scope>
    <source>
        <strain evidence="4">NC_groundwater_717_Ag_S-0.2um_59_8</strain>
    </source>
</reference>
<dbReference type="AlphaFoldDB" id="A0A932GQW6"/>
<evidence type="ECO:0000313" key="5">
    <source>
        <dbReference type="Proteomes" id="UP000741360"/>
    </source>
</evidence>
<gene>
    <name evidence="4" type="ORF">HYY65_09255</name>
</gene>
<dbReference type="Gene3D" id="3.40.50.2300">
    <property type="match status" value="2"/>
</dbReference>
<protein>
    <submittedName>
        <fullName evidence="4">ABC transporter substrate-binding protein</fullName>
    </submittedName>
</protein>
<dbReference type="Proteomes" id="UP000741360">
    <property type="component" value="Unassembled WGS sequence"/>
</dbReference>
<dbReference type="InterPro" id="IPR028081">
    <property type="entry name" value="Leu-bd"/>
</dbReference>
<dbReference type="InterPro" id="IPR028082">
    <property type="entry name" value="Peripla_BP_I"/>
</dbReference>
<dbReference type="CDD" id="cd06360">
    <property type="entry name" value="PBP1_alkylbenzenes-like"/>
    <property type="match status" value="1"/>
</dbReference>